<feature type="compositionally biased region" description="Low complexity" evidence="2">
    <location>
        <begin position="141"/>
        <end position="151"/>
    </location>
</feature>
<gene>
    <name evidence="3" type="ORF">A9X01_15925</name>
</gene>
<evidence type="ECO:0000256" key="2">
    <source>
        <dbReference type="SAM" id="MobiDB-lite"/>
    </source>
</evidence>
<comment type="caution">
    <text evidence="3">The sequence shown here is derived from an EMBL/GenBank/DDBJ whole genome shotgun (WGS) entry which is preliminary data.</text>
</comment>
<name>A0A1A3CKP1_MYCAS</name>
<dbReference type="Proteomes" id="UP000093795">
    <property type="component" value="Unassembled WGS sequence"/>
</dbReference>
<proteinExistence type="predicted"/>
<evidence type="ECO:0000256" key="1">
    <source>
        <dbReference type="SAM" id="Coils"/>
    </source>
</evidence>
<reference evidence="3 4" key="1">
    <citation type="submission" date="2016-06" db="EMBL/GenBank/DDBJ databases">
        <authorList>
            <person name="Kjaerup R.B."/>
            <person name="Dalgaard T.S."/>
            <person name="Juul-Madsen H.R."/>
        </authorList>
    </citation>
    <scope>NUCLEOTIDE SEQUENCE [LARGE SCALE GENOMIC DNA]</scope>
    <source>
        <strain evidence="3 4">1081914.2</strain>
    </source>
</reference>
<dbReference type="OrthoDB" id="3837902at2"/>
<evidence type="ECO:0000313" key="3">
    <source>
        <dbReference type="EMBL" id="OBI87544.1"/>
    </source>
</evidence>
<keyword evidence="1" id="KW-0175">Coiled coil</keyword>
<protein>
    <recommendedName>
        <fullName evidence="5">Transposase</fullName>
    </recommendedName>
</protein>
<dbReference type="RefSeq" id="WP_065120218.1">
    <property type="nucleotide sequence ID" value="NZ_LZKQ01000085.1"/>
</dbReference>
<evidence type="ECO:0000313" key="4">
    <source>
        <dbReference type="Proteomes" id="UP000093795"/>
    </source>
</evidence>
<sequence>MSIGAGFTASEICELVFEFQGLAHGSKGRWLAERGLTSRQLWKWRDSVLDGDLDRGVIPRQGSAVKRPPSENTAIARRRAAEQAAHAAEVDRLNARIRELEQVNGTLEQANDALGKAIGLLHERNAHEPADTPMSNDRLDSSTPRTDSSPS</sequence>
<accession>A0A1A3CKP1</accession>
<feature type="region of interest" description="Disordered" evidence="2">
    <location>
        <begin position="120"/>
        <end position="151"/>
    </location>
</feature>
<feature type="coiled-coil region" evidence="1">
    <location>
        <begin position="83"/>
        <end position="110"/>
    </location>
</feature>
<evidence type="ECO:0008006" key="5">
    <source>
        <dbReference type="Google" id="ProtNLM"/>
    </source>
</evidence>
<dbReference type="EMBL" id="LZKQ01000085">
    <property type="protein sequence ID" value="OBI87544.1"/>
    <property type="molecule type" value="Genomic_DNA"/>
</dbReference>
<dbReference type="AlphaFoldDB" id="A0A1A3CKP1"/>
<organism evidence="3 4">
    <name type="scientific">Mycobacterium asiaticum</name>
    <dbReference type="NCBI Taxonomy" id="1790"/>
    <lineage>
        <taxon>Bacteria</taxon>
        <taxon>Bacillati</taxon>
        <taxon>Actinomycetota</taxon>
        <taxon>Actinomycetes</taxon>
        <taxon>Mycobacteriales</taxon>
        <taxon>Mycobacteriaceae</taxon>
        <taxon>Mycobacterium</taxon>
    </lineage>
</organism>
<feature type="compositionally biased region" description="Basic and acidic residues" evidence="2">
    <location>
        <begin position="121"/>
        <end position="130"/>
    </location>
</feature>